<protein>
    <submittedName>
        <fullName evidence="2">Uncharacterized protein</fullName>
    </submittedName>
</protein>
<keyword evidence="3" id="KW-1185">Reference proteome</keyword>
<name>A0AAU9M8G8_9ASTR</name>
<reference evidence="2 3" key="1">
    <citation type="submission" date="2022-01" db="EMBL/GenBank/DDBJ databases">
        <authorList>
            <person name="Xiong W."/>
            <person name="Schranz E."/>
        </authorList>
    </citation>
    <scope>NUCLEOTIDE SEQUENCE [LARGE SCALE GENOMIC DNA]</scope>
</reference>
<dbReference type="AlphaFoldDB" id="A0AAU9M8G8"/>
<dbReference type="EMBL" id="CAKMRJ010001112">
    <property type="protein sequence ID" value="CAH1422474.1"/>
    <property type="molecule type" value="Genomic_DNA"/>
</dbReference>
<evidence type="ECO:0000313" key="2">
    <source>
        <dbReference type="EMBL" id="CAH1422474.1"/>
    </source>
</evidence>
<gene>
    <name evidence="2" type="ORF">LVIROSA_LOCUS9802</name>
</gene>
<dbReference type="Proteomes" id="UP001157418">
    <property type="component" value="Unassembled WGS sequence"/>
</dbReference>
<feature type="region of interest" description="Disordered" evidence="1">
    <location>
        <begin position="105"/>
        <end position="129"/>
    </location>
</feature>
<comment type="caution">
    <text evidence="2">The sequence shown here is derived from an EMBL/GenBank/DDBJ whole genome shotgun (WGS) entry which is preliminary data.</text>
</comment>
<sequence>MKSSTPGRFRRLVWRCDNLGNQSDENSKNEKEVVHVDTTTLESGEKKVDCCDSEPSEDDDSEEKWVIIDEKIDLNEAPNVLVMEQDAFMVPEEHIVKADDIDDNALSFNTKNPSDPSILKPESMSCVVS</sequence>
<evidence type="ECO:0000313" key="3">
    <source>
        <dbReference type="Proteomes" id="UP001157418"/>
    </source>
</evidence>
<evidence type="ECO:0000256" key="1">
    <source>
        <dbReference type="SAM" id="MobiDB-lite"/>
    </source>
</evidence>
<accession>A0AAU9M8G8</accession>
<proteinExistence type="predicted"/>
<organism evidence="2 3">
    <name type="scientific">Lactuca virosa</name>
    <dbReference type="NCBI Taxonomy" id="75947"/>
    <lineage>
        <taxon>Eukaryota</taxon>
        <taxon>Viridiplantae</taxon>
        <taxon>Streptophyta</taxon>
        <taxon>Embryophyta</taxon>
        <taxon>Tracheophyta</taxon>
        <taxon>Spermatophyta</taxon>
        <taxon>Magnoliopsida</taxon>
        <taxon>eudicotyledons</taxon>
        <taxon>Gunneridae</taxon>
        <taxon>Pentapetalae</taxon>
        <taxon>asterids</taxon>
        <taxon>campanulids</taxon>
        <taxon>Asterales</taxon>
        <taxon>Asteraceae</taxon>
        <taxon>Cichorioideae</taxon>
        <taxon>Cichorieae</taxon>
        <taxon>Lactucinae</taxon>
        <taxon>Lactuca</taxon>
    </lineage>
</organism>
<feature type="compositionally biased region" description="Polar residues" evidence="1">
    <location>
        <begin position="106"/>
        <end position="115"/>
    </location>
</feature>